<sequence>MSCVSGSANKFNVGISIASHEREGGSQQSCVIGIDLGGTKLLAGIANVDGDILTSIEQPTLHGEDGSVLDQMVALISTLLAKSGRSSANLLRVVIGVPAAVDPKTGLASLSPNLRLPADRSLADAMMAGLSAQNIRCPVVVENDVNLAALAEATVALPKGDDTLAFISFGTGVGMGLVVNGALWRGAFGRAGEIGYLPFGATPHADAPQSENGLFEDAVGSKGIRARFSADNQTVTDLFAAARRGDGPAQSAIDDIAQNASVGLAAVHALLDPSMTVIGGGIGTQIEFFEALKRHLKPLLPFECRIEPSQFGGQAGMIGAVTLALQGAAEHFEGLQKVC</sequence>
<dbReference type="PANTHER" id="PTHR18964:SF149">
    <property type="entry name" value="BIFUNCTIONAL UDP-N-ACETYLGLUCOSAMINE 2-EPIMERASE_N-ACETYLMANNOSAMINE KINASE"/>
    <property type="match status" value="1"/>
</dbReference>
<evidence type="ECO:0000256" key="1">
    <source>
        <dbReference type="ARBA" id="ARBA00006479"/>
    </source>
</evidence>
<reference evidence="2 3" key="1">
    <citation type="submission" date="2019-04" db="EMBL/GenBank/DDBJ databases">
        <title>Rhizobium terrae sp. nov., isolated from a paddy soil.</title>
        <authorList>
            <person name="Lin S.-Y."/>
            <person name="Hameed A."/>
            <person name="Huang H.-I."/>
            <person name="Young C.-C."/>
        </authorList>
    </citation>
    <scope>NUCLEOTIDE SEQUENCE [LARGE SCALE GENOMIC DNA]</scope>
    <source>
        <strain evidence="2 3">CC-HIH110</strain>
    </source>
</reference>
<dbReference type="AlphaFoldDB" id="A0A4S3ZNH3"/>
<evidence type="ECO:0000313" key="2">
    <source>
        <dbReference type="EMBL" id="THF46984.1"/>
    </source>
</evidence>
<protein>
    <submittedName>
        <fullName evidence="2">ROK family protein</fullName>
    </submittedName>
</protein>
<proteinExistence type="inferred from homology"/>
<accession>A0A4S3ZNH3</accession>
<gene>
    <name evidence="2" type="ORF">E6C51_19610</name>
</gene>
<dbReference type="Pfam" id="PF00480">
    <property type="entry name" value="ROK"/>
    <property type="match status" value="1"/>
</dbReference>
<dbReference type="InterPro" id="IPR043129">
    <property type="entry name" value="ATPase_NBD"/>
</dbReference>
<dbReference type="Proteomes" id="UP000310754">
    <property type="component" value="Unassembled WGS sequence"/>
</dbReference>
<dbReference type="SUPFAM" id="SSF53067">
    <property type="entry name" value="Actin-like ATPase domain"/>
    <property type="match status" value="1"/>
</dbReference>
<keyword evidence="3" id="KW-1185">Reference proteome</keyword>
<dbReference type="Gene3D" id="3.30.420.40">
    <property type="match status" value="2"/>
</dbReference>
<dbReference type="EMBL" id="SSOA01000019">
    <property type="protein sequence ID" value="THF46984.1"/>
    <property type="molecule type" value="Genomic_DNA"/>
</dbReference>
<comment type="caution">
    <text evidence="2">The sequence shown here is derived from an EMBL/GenBank/DDBJ whole genome shotgun (WGS) entry which is preliminary data.</text>
</comment>
<name>A0A4S3ZNH3_9HYPH</name>
<dbReference type="CDD" id="cd23763">
    <property type="entry name" value="ASKHA_ATPase_ROK"/>
    <property type="match status" value="1"/>
</dbReference>
<dbReference type="PANTHER" id="PTHR18964">
    <property type="entry name" value="ROK (REPRESSOR, ORF, KINASE) FAMILY"/>
    <property type="match status" value="1"/>
</dbReference>
<dbReference type="InterPro" id="IPR000600">
    <property type="entry name" value="ROK"/>
</dbReference>
<evidence type="ECO:0000313" key="3">
    <source>
        <dbReference type="Proteomes" id="UP000310754"/>
    </source>
</evidence>
<comment type="similarity">
    <text evidence="1">Belongs to the ROK (NagC/XylR) family.</text>
</comment>
<organism evidence="2 3">
    <name type="scientific">Allorhizobium terrae</name>
    <dbReference type="NCBI Taxonomy" id="1848972"/>
    <lineage>
        <taxon>Bacteria</taxon>
        <taxon>Pseudomonadati</taxon>
        <taxon>Pseudomonadota</taxon>
        <taxon>Alphaproteobacteria</taxon>
        <taxon>Hyphomicrobiales</taxon>
        <taxon>Rhizobiaceae</taxon>
        <taxon>Rhizobium/Agrobacterium group</taxon>
        <taxon>Allorhizobium</taxon>
    </lineage>
</organism>